<dbReference type="Proteomes" id="UP000321323">
    <property type="component" value="Chromosome"/>
</dbReference>
<keyword evidence="7" id="KW-0732">Signal</keyword>
<dbReference type="PANTHER" id="PTHR35333">
    <property type="entry name" value="BETA-LACTAMASE"/>
    <property type="match status" value="1"/>
</dbReference>
<dbReference type="InterPro" id="IPR045155">
    <property type="entry name" value="Beta-lactam_cat"/>
</dbReference>
<dbReference type="InterPro" id="IPR023650">
    <property type="entry name" value="Beta-lactam_class-A_AS"/>
</dbReference>
<gene>
    <name evidence="9" type="primary">bla</name>
    <name evidence="9" type="ORF">E7V67_010560</name>
</gene>
<accession>A0ABZ1UTR6</accession>
<evidence type="ECO:0000256" key="4">
    <source>
        <dbReference type="ARBA" id="ARBA00022801"/>
    </source>
</evidence>
<comment type="catalytic activity">
    <reaction evidence="1 6">
        <text>a beta-lactam + H2O = a substituted beta-amino acid</text>
        <dbReference type="Rhea" id="RHEA:20401"/>
        <dbReference type="ChEBI" id="CHEBI:15377"/>
        <dbReference type="ChEBI" id="CHEBI:35627"/>
        <dbReference type="ChEBI" id="CHEBI:140347"/>
        <dbReference type="EC" id="3.5.2.6"/>
    </reaction>
</comment>
<dbReference type="InterPro" id="IPR012338">
    <property type="entry name" value="Beta-lactam/transpept-like"/>
</dbReference>
<keyword evidence="10" id="KW-1185">Reference proteome</keyword>
<feature type="signal peptide" evidence="7">
    <location>
        <begin position="1"/>
        <end position="25"/>
    </location>
</feature>
<dbReference type="SUPFAM" id="SSF56601">
    <property type="entry name" value="beta-lactamase/transpeptidase-like"/>
    <property type="match status" value="1"/>
</dbReference>
<dbReference type="EC" id="3.5.2.6" evidence="3 6"/>
<evidence type="ECO:0000313" key="10">
    <source>
        <dbReference type="Proteomes" id="UP000321323"/>
    </source>
</evidence>
<keyword evidence="5 6" id="KW-0046">Antibiotic resistance</keyword>
<evidence type="ECO:0000313" key="9">
    <source>
        <dbReference type="EMBL" id="WUR15513.1"/>
    </source>
</evidence>
<sequence length="298" mass="31555">MTLSRHRRLLLAAAALPLLPSLSLAKPPAAPSAFAALERKFKGRVGVAAIDTASGKVIGNRQDERFPFCSTFKTIVAAAVLARSATEPGFLGKRLRYTQADIKPHSPVSEKHVEAGMTAAELCAATIQYSDNAAANILMRELGGPAAITAYARTLGDTTFRLDRWETELNSAIPGDERDTTTPLAMARTLQKLLVGDGLPPAQRQQLKDWMVGNTTGATRIRAGVPKGAVVADKTGTSGSYGVANDMGVIYLPQRAPIVLVVFTHGATEQAEARSESVAEATSVALRELAPARLARAD</sequence>
<proteinExistence type="inferred from homology"/>
<evidence type="ECO:0000256" key="2">
    <source>
        <dbReference type="ARBA" id="ARBA00009009"/>
    </source>
</evidence>
<organism evidence="9 10">
    <name type="scientific">[Empedobacter] haloabium</name>
    <dbReference type="NCBI Taxonomy" id="592317"/>
    <lineage>
        <taxon>Bacteria</taxon>
        <taxon>Pseudomonadati</taxon>
        <taxon>Pseudomonadota</taxon>
        <taxon>Betaproteobacteria</taxon>
        <taxon>Burkholderiales</taxon>
        <taxon>Oxalobacteraceae</taxon>
        <taxon>Telluria group</taxon>
        <taxon>Telluria group incertae sedis</taxon>
    </lineage>
</organism>
<evidence type="ECO:0000256" key="3">
    <source>
        <dbReference type="ARBA" id="ARBA00012865"/>
    </source>
</evidence>
<evidence type="ECO:0000256" key="1">
    <source>
        <dbReference type="ARBA" id="ARBA00001526"/>
    </source>
</evidence>
<dbReference type="Gene3D" id="3.40.710.10">
    <property type="entry name" value="DD-peptidase/beta-lactamase superfamily"/>
    <property type="match status" value="1"/>
</dbReference>
<evidence type="ECO:0000256" key="6">
    <source>
        <dbReference type="RuleBase" id="RU361140"/>
    </source>
</evidence>
<dbReference type="PANTHER" id="PTHR35333:SF3">
    <property type="entry name" value="BETA-LACTAMASE-TYPE TRANSPEPTIDASE FOLD CONTAINING PROTEIN"/>
    <property type="match status" value="1"/>
</dbReference>
<evidence type="ECO:0000256" key="7">
    <source>
        <dbReference type="SAM" id="SignalP"/>
    </source>
</evidence>
<dbReference type="PROSITE" id="PS00146">
    <property type="entry name" value="BETA_LACTAMASE_A"/>
    <property type="match status" value="1"/>
</dbReference>
<dbReference type="EMBL" id="CP136508">
    <property type="protein sequence ID" value="WUR15513.1"/>
    <property type="molecule type" value="Genomic_DNA"/>
</dbReference>
<evidence type="ECO:0000259" key="8">
    <source>
        <dbReference type="Pfam" id="PF13354"/>
    </source>
</evidence>
<dbReference type="Pfam" id="PF13354">
    <property type="entry name" value="Beta-lactamase2"/>
    <property type="match status" value="1"/>
</dbReference>
<protein>
    <recommendedName>
        <fullName evidence="3 6">Beta-lactamase</fullName>
        <ecNumber evidence="3 6">3.5.2.6</ecNumber>
    </recommendedName>
</protein>
<dbReference type="GO" id="GO:0008800">
    <property type="term" value="F:beta-lactamase activity"/>
    <property type="evidence" value="ECO:0007669"/>
    <property type="project" value="UniProtKB-EC"/>
</dbReference>
<name>A0ABZ1UTR6_9BURK</name>
<dbReference type="PRINTS" id="PR00118">
    <property type="entry name" value="BLACTAMASEA"/>
</dbReference>
<keyword evidence="4 6" id="KW-0378">Hydrolase</keyword>
<dbReference type="InterPro" id="IPR000871">
    <property type="entry name" value="Beta-lactam_class-A"/>
</dbReference>
<comment type="similarity">
    <text evidence="2 6">Belongs to the class-A beta-lactamase family.</text>
</comment>
<evidence type="ECO:0000256" key="5">
    <source>
        <dbReference type="ARBA" id="ARBA00023251"/>
    </source>
</evidence>
<dbReference type="NCBIfam" id="NF033103">
    <property type="entry name" value="bla_class_A"/>
    <property type="match status" value="1"/>
</dbReference>
<feature type="chain" id="PRO_5046724193" description="Beta-lactamase" evidence="7">
    <location>
        <begin position="26"/>
        <end position="298"/>
    </location>
</feature>
<feature type="domain" description="Beta-lactamase class A catalytic" evidence="8">
    <location>
        <begin position="46"/>
        <end position="264"/>
    </location>
</feature>
<reference evidence="9 10" key="1">
    <citation type="journal article" date="2019" name="Int. J. Syst. Evol. Microbiol.">
        <title>The Draft Whole-Genome Sequence of the Antibiotic Producer Empedobacter haloabium ATCC 31962 Provides Indications for Its Taxonomic Reclassification.</title>
        <authorList>
            <person name="Miess H."/>
            <person name="Arlt P."/>
            <person name="Apel A.K."/>
            <person name="Weber T."/>
            <person name="Nieselt K."/>
            <person name="Hanssen F."/>
            <person name="Czemmel S."/>
            <person name="Nahnsen S."/>
            <person name="Gross H."/>
        </authorList>
    </citation>
    <scope>NUCLEOTIDE SEQUENCE [LARGE SCALE GENOMIC DNA]</scope>
    <source>
        <strain evidence="9 10">ATCC 31962</strain>
    </source>
</reference>